<dbReference type="EMBL" id="JAJOMB010000014">
    <property type="protein sequence ID" value="MCD5313939.1"/>
    <property type="molecule type" value="Genomic_DNA"/>
</dbReference>
<protein>
    <submittedName>
        <fullName evidence="1">Uncharacterized protein</fullName>
    </submittedName>
</protein>
<dbReference type="RefSeq" id="WP_231445999.1">
    <property type="nucleotide sequence ID" value="NZ_JAJOMB010000014.1"/>
</dbReference>
<proteinExistence type="predicted"/>
<dbReference type="Proteomes" id="UP001138997">
    <property type="component" value="Unassembled WGS sequence"/>
</dbReference>
<gene>
    <name evidence="1" type="ORF">LR394_23815</name>
</gene>
<evidence type="ECO:0000313" key="1">
    <source>
        <dbReference type="EMBL" id="MCD5313939.1"/>
    </source>
</evidence>
<accession>A0A9X1NI24</accession>
<organism evidence="1 2">
    <name type="scientific">Kineosporia babensis</name>
    <dbReference type="NCBI Taxonomy" id="499548"/>
    <lineage>
        <taxon>Bacteria</taxon>
        <taxon>Bacillati</taxon>
        <taxon>Actinomycetota</taxon>
        <taxon>Actinomycetes</taxon>
        <taxon>Kineosporiales</taxon>
        <taxon>Kineosporiaceae</taxon>
        <taxon>Kineosporia</taxon>
    </lineage>
</organism>
<keyword evidence="2" id="KW-1185">Reference proteome</keyword>
<dbReference type="SUPFAM" id="SSF55781">
    <property type="entry name" value="GAF domain-like"/>
    <property type="match status" value="1"/>
</dbReference>
<name>A0A9X1NI24_9ACTN</name>
<dbReference type="AlphaFoldDB" id="A0A9X1NI24"/>
<dbReference type="Gene3D" id="3.30.450.40">
    <property type="match status" value="1"/>
</dbReference>
<comment type="caution">
    <text evidence="1">The sequence shown here is derived from an EMBL/GenBank/DDBJ whole genome shotgun (WGS) entry which is preliminary data.</text>
</comment>
<evidence type="ECO:0000313" key="2">
    <source>
        <dbReference type="Proteomes" id="UP001138997"/>
    </source>
</evidence>
<sequence length="86" mass="9426">MTATPYPNGQAVAWPFVDALVDRVHCTVHVGAVNGDEIVYLIRADSDMPYRMPSRVGPPARTPNTITTLAGLRTETAWIQQQGYTP</sequence>
<reference evidence="1" key="1">
    <citation type="submission" date="2021-11" db="EMBL/GenBank/DDBJ databases">
        <title>Streptomyces corallinus and Kineosporia corallina sp. nov., two new coral-derived marine actinobacteria.</title>
        <authorList>
            <person name="Buangrab K."/>
            <person name="Sutthacheep M."/>
            <person name="Yeemin T."/>
            <person name="Harunari E."/>
            <person name="Igarashi Y."/>
            <person name="Sripreechasak P."/>
            <person name="Kanchanasin P."/>
            <person name="Tanasupawat S."/>
            <person name="Phongsopitanun W."/>
        </authorList>
    </citation>
    <scope>NUCLEOTIDE SEQUENCE</scope>
    <source>
        <strain evidence="1">JCM 31032</strain>
    </source>
</reference>
<dbReference type="InterPro" id="IPR029016">
    <property type="entry name" value="GAF-like_dom_sf"/>
</dbReference>